<gene>
    <name evidence="2" type="ORF">LAMO00422_LOCUS16721</name>
</gene>
<accession>A0A7S0H605</accession>
<proteinExistence type="predicted"/>
<sequence length="118" mass="13297">MDEQSNTNGLKSSIDLAPSSQTNPRVKFQDLIITVDERLRSGSHTTRSPGEQSMHILKTKVAFETKGKEKSRRVIQRRVCGLYRRRIPLRAPFESSSVKKLACGETSSMKLRPDAQPI</sequence>
<organism evidence="2">
    <name type="scientific">Amorphochlora amoebiformis</name>
    <dbReference type="NCBI Taxonomy" id="1561963"/>
    <lineage>
        <taxon>Eukaryota</taxon>
        <taxon>Sar</taxon>
        <taxon>Rhizaria</taxon>
        <taxon>Cercozoa</taxon>
        <taxon>Chlorarachniophyceae</taxon>
        <taxon>Amorphochlora</taxon>
    </lineage>
</organism>
<feature type="compositionally biased region" description="Polar residues" evidence="1">
    <location>
        <begin position="1"/>
        <end position="11"/>
    </location>
</feature>
<dbReference type="AlphaFoldDB" id="A0A7S0H605"/>
<name>A0A7S0H605_9EUKA</name>
<evidence type="ECO:0000256" key="1">
    <source>
        <dbReference type="SAM" id="MobiDB-lite"/>
    </source>
</evidence>
<feature type="region of interest" description="Disordered" evidence="1">
    <location>
        <begin position="1"/>
        <end position="22"/>
    </location>
</feature>
<protein>
    <submittedName>
        <fullName evidence="2">Uncharacterized protein</fullName>
    </submittedName>
</protein>
<reference evidence="2" key="1">
    <citation type="submission" date="2021-01" db="EMBL/GenBank/DDBJ databases">
        <authorList>
            <person name="Corre E."/>
            <person name="Pelletier E."/>
            <person name="Niang G."/>
            <person name="Scheremetjew M."/>
            <person name="Finn R."/>
            <person name="Kale V."/>
            <person name="Holt S."/>
            <person name="Cochrane G."/>
            <person name="Meng A."/>
            <person name="Brown T."/>
            <person name="Cohen L."/>
        </authorList>
    </citation>
    <scope>NUCLEOTIDE SEQUENCE</scope>
    <source>
        <strain evidence="2">CCMP2058</strain>
    </source>
</reference>
<evidence type="ECO:0000313" key="2">
    <source>
        <dbReference type="EMBL" id="CAD8457770.1"/>
    </source>
</evidence>
<dbReference type="EMBL" id="HBEM01024631">
    <property type="protein sequence ID" value="CAD8457770.1"/>
    <property type="molecule type" value="Transcribed_RNA"/>
</dbReference>